<dbReference type="NCBIfam" id="TIGR00915">
    <property type="entry name" value="2A0602"/>
    <property type="match status" value="1"/>
</dbReference>
<dbReference type="Gene3D" id="3.30.70.1440">
    <property type="entry name" value="Multidrug efflux transporter AcrB pore domain"/>
    <property type="match status" value="1"/>
</dbReference>
<evidence type="ECO:0000256" key="7">
    <source>
        <dbReference type="ARBA" id="ARBA00022989"/>
    </source>
</evidence>
<dbReference type="Gene3D" id="3.30.2090.10">
    <property type="entry name" value="Multidrug efflux transporter AcrB TolC docking domain, DN and DC subdomains"/>
    <property type="match status" value="2"/>
</dbReference>
<dbReference type="InterPro" id="IPR004764">
    <property type="entry name" value="MdtF-like"/>
</dbReference>
<comment type="caution">
    <text evidence="10">The sequence shown here is derived from an EMBL/GenBank/DDBJ whole genome shotgun (WGS) entry which is preliminary data.</text>
</comment>
<dbReference type="OrthoDB" id="9176627at2"/>
<comment type="subcellular location">
    <subcellularLocation>
        <location evidence="1 9">Cell inner membrane</location>
        <topology evidence="1 9">Multi-pass membrane protein</topology>
    </subcellularLocation>
</comment>
<dbReference type="SUPFAM" id="SSF82866">
    <property type="entry name" value="Multidrug efflux transporter AcrB transmembrane domain"/>
    <property type="match status" value="2"/>
</dbReference>
<comment type="caution">
    <text evidence="9">Lacks conserved residue(s) required for the propagation of feature annotation.</text>
</comment>
<feature type="transmembrane region" description="Helical" evidence="9">
    <location>
        <begin position="465"/>
        <end position="488"/>
    </location>
</feature>
<protein>
    <recommendedName>
        <fullName evidence="9">Efflux pump membrane transporter</fullName>
    </recommendedName>
</protein>
<feature type="transmembrane region" description="Helical" evidence="9">
    <location>
        <begin position="551"/>
        <end position="568"/>
    </location>
</feature>
<dbReference type="RefSeq" id="WP_110466877.1">
    <property type="nucleotide sequence ID" value="NZ_JAMOFZ010000031.1"/>
</dbReference>
<evidence type="ECO:0000256" key="5">
    <source>
        <dbReference type="ARBA" id="ARBA00022519"/>
    </source>
</evidence>
<evidence type="ECO:0000256" key="6">
    <source>
        <dbReference type="ARBA" id="ARBA00022692"/>
    </source>
</evidence>
<keyword evidence="6 9" id="KW-0812">Transmembrane</keyword>
<dbReference type="PRINTS" id="PR00702">
    <property type="entry name" value="ACRIFLAVINRP"/>
</dbReference>
<dbReference type="SUPFAM" id="SSF82714">
    <property type="entry name" value="Multidrug efflux transporter AcrB TolC docking domain, DN and DC subdomains"/>
    <property type="match status" value="2"/>
</dbReference>
<dbReference type="PANTHER" id="PTHR32063:SF13">
    <property type="entry name" value="MULTIDRUG EFFLUX PUMP SUBUNIT ACRB-RELATED"/>
    <property type="match status" value="1"/>
</dbReference>
<reference evidence="10 11" key="1">
    <citation type="submission" date="2018-06" db="EMBL/GenBank/DDBJ databases">
        <title>Genomic Encyclopedia of Type Strains, Phase III (KMG-III): the genomes of soil and plant-associated and newly described type strains.</title>
        <authorList>
            <person name="Whitman W."/>
        </authorList>
    </citation>
    <scope>NUCLEOTIDE SEQUENCE [LARGE SCALE GENOMIC DNA]</scope>
    <source>
        <strain evidence="10 11">CECT 7646</strain>
    </source>
</reference>
<gene>
    <name evidence="10" type="ORF">DFQ15_13215</name>
</gene>
<dbReference type="GO" id="GO:0015562">
    <property type="term" value="F:efflux transmembrane transporter activity"/>
    <property type="evidence" value="ECO:0007669"/>
    <property type="project" value="InterPro"/>
</dbReference>
<dbReference type="InterPro" id="IPR027463">
    <property type="entry name" value="AcrB_DN_DC_subdom"/>
</dbReference>
<keyword evidence="8 9" id="KW-0472">Membrane</keyword>
<dbReference type="FunFam" id="3.30.2090.10:FF:000002">
    <property type="entry name" value="Efflux pump membrane transporter"/>
    <property type="match status" value="1"/>
</dbReference>
<dbReference type="Proteomes" id="UP000247540">
    <property type="component" value="Unassembled WGS sequence"/>
</dbReference>
<organism evidence="10 11">
    <name type="scientific">Xylophilus ampelinus</name>
    <dbReference type="NCBI Taxonomy" id="54067"/>
    <lineage>
        <taxon>Bacteria</taxon>
        <taxon>Pseudomonadati</taxon>
        <taxon>Pseudomonadota</taxon>
        <taxon>Betaproteobacteria</taxon>
        <taxon>Burkholderiales</taxon>
        <taxon>Xylophilus</taxon>
    </lineage>
</organism>
<comment type="similarity">
    <text evidence="2 9">Belongs to the resistance-nodulation-cell division (RND) (TC 2.A.6) family.</text>
</comment>
<keyword evidence="5 9" id="KW-0997">Cell inner membrane</keyword>
<dbReference type="EMBL" id="QJTC01000032">
    <property type="protein sequence ID" value="PYE73778.1"/>
    <property type="molecule type" value="Genomic_DNA"/>
</dbReference>
<feature type="transmembrane region" description="Helical" evidence="9">
    <location>
        <begin position="366"/>
        <end position="390"/>
    </location>
</feature>
<keyword evidence="3 9" id="KW-0813">Transport</keyword>
<keyword evidence="11" id="KW-1185">Reference proteome</keyword>
<sequence length="1053" mass="113329">MARFFIDRPIFAWVIAIVIMLAGAMSIRTLPLEQYPNIAPPSVSITANYTGASAKTVEDSVTQVIEQQLKGIDNLIYMAATSSSSGQSRTTLTFDAGTNPDVAQMQVQNKLQQAMPRLPQSVQSQGVTVTKAGSDFLMIVSLFSENPALTRTDVGDYIASNLVDVIGRIDGVAEVQVLGSGYAMRIWLDPRKLEKFALIPSDVGTALNAQNAQVSAGQLGGLPATSQQLLNATVTARSKLTTPEQFENVVLRAAADGSLVLLKDVARVELGAESLTVQSRLAGSASAGMGIVLANGANALKVSEAVVARVKELEPFFPNQMKAIVNYDTTPFVQASIQEVVKALAEAMLLVVLIMYLFLQNWRATLIPAIAVPVVLLGTFGVLSVLGYSINTLTMFGMVLAIGLLVDDAIVVVENVERVMTEEGLGPKEATRKSMDEITPALVGIAMVLSAVFIPMAFFGGSTGIIYRQFSITIVSAMALSVLVALTLTPALCVTMLKHQPHDEAGHRTVRRGPPGWLDRFFLWFNRGFDRTAHGTERTVGTIARRGKRTMLVYLLLAGGMAVLFMRLPTSFLPVEDQGILTADIRLPPGATDVRIQQVVAQFEDYIRQQPEVITYNVSTGTGGDQGSGRAFIKLKPWEERPGPDQTADAIARRANAALAKIRDARVLVLLPPAVRGLGANAGFNFHIEDTGALGHDALVKARDRFIAETRKDAQLTGVRSNNLEDAAQFAVDIDDRRAGALGLATADINSTLSTALGGTYVNDFIDRGRVKRVYMQGDAPFRMLPDDIGRWTVRNTSGQMVPFSSFSSQQWSYGSPQLQRYNGRPSFEMVGSAVTGVSSGAAMEKVERIMADMPQGIAHEWTGASFEERRSGAQAPLLYAVSILFVFLCLAALYESWSVPFSVILVVPLGIVGAVLFTGLRGMSNDVYFQVGLLTTVGLSCKNAILIVEFAKQLQEQGKELFEATLEAVRLRLRPILMTSLAFGFGVLPLVIGTGAGAGGRQAIGTAVFGGMVSATVLGIFFVPVFFVLIRGFFGERRRKTTEGTTEEGHPA</sequence>
<feature type="transmembrane region" description="Helical" evidence="9">
    <location>
        <begin position="972"/>
        <end position="993"/>
    </location>
</feature>
<proteinExistence type="inferred from homology"/>
<evidence type="ECO:0000256" key="9">
    <source>
        <dbReference type="RuleBase" id="RU364070"/>
    </source>
</evidence>
<dbReference type="PANTHER" id="PTHR32063">
    <property type="match status" value="1"/>
</dbReference>
<feature type="transmembrane region" description="Helical" evidence="9">
    <location>
        <begin position="928"/>
        <end position="951"/>
    </location>
</feature>
<dbReference type="GO" id="GO:0005886">
    <property type="term" value="C:plasma membrane"/>
    <property type="evidence" value="ECO:0007669"/>
    <property type="project" value="UniProtKB-SubCell"/>
</dbReference>
<dbReference type="Gene3D" id="3.30.70.1320">
    <property type="entry name" value="Multidrug efflux transporter AcrB pore domain like"/>
    <property type="match status" value="1"/>
</dbReference>
<evidence type="ECO:0000256" key="8">
    <source>
        <dbReference type="ARBA" id="ARBA00023136"/>
    </source>
</evidence>
<feature type="transmembrane region" description="Helical" evidence="9">
    <location>
        <begin position="340"/>
        <end position="359"/>
    </location>
</feature>
<keyword evidence="7 9" id="KW-1133">Transmembrane helix</keyword>
<evidence type="ECO:0000313" key="10">
    <source>
        <dbReference type="EMBL" id="PYE73778.1"/>
    </source>
</evidence>
<dbReference type="AlphaFoldDB" id="A0A318SBX4"/>
<evidence type="ECO:0000256" key="4">
    <source>
        <dbReference type="ARBA" id="ARBA00022475"/>
    </source>
</evidence>
<evidence type="ECO:0000313" key="11">
    <source>
        <dbReference type="Proteomes" id="UP000247540"/>
    </source>
</evidence>
<dbReference type="FunFam" id="3.30.70.1430:FF:000001">
    <property type="entry name" value="Efflux pump membrane transporter"/>
    <property type="match status" value="1"/>
</dbReference>
<dbReference type="GO" id="GO:0042910">
    <property type="term" value="F:xenobiotic transmembrane transporter activity"/>
    <property type="evidence" value="ECO:0007669"/>
    <property type="project" value="TreeGrafter"/>
</dbReference>
<keyword evidence="4" id="KW-1003">Cell membrane</keyword>
<dbReference type="Pfam" id="PF00873">
    <property type="entry name" value="ACR_tran"/>
    <property type="match status" value="1"/>
</dbReference>
<name>A0A318SBX4_9BURK</name>
<evidence type="ECO:0000256" key="1">
    <source>
        <dbReference type="ARBA" id="ARBA00004429"/>
    </source>
</evidence>
<feature type="transmembrane region" description="Helical" evidence="9">
    <location>
        <begin position="1005"/>
        <end position="1031"/>
    </location>
</feature>
<dbReference type="InterPro" id="IPR001036">
    <property type="entry name" value="Acrflvin-R"/>
</dbReference>
<evidence type="ECO:0000256" key="3">
    <source>
        <dbReference type="ARBA" id="ARBA00022448"/>
    </source>
</evidence>
<evidence type="ECO:0000256" key="2">
    <source>
        <dbReference type="ARBA" id="ARBA00010942"/>
    </source>
</evidence>
<feature type="transmembrane region" description="Helical" evidence="9">
    <location>
        <begin position="438"/>
        <end position="459"/>
    </location>
</feature>
<dbReference type="Gene3D" id="1.20.1640.10">
    <property type="entry name" value="Multidrug efflux transporter AcrB transmembrane domain"/>
    <property type="match status" value="2"/>
</dbReference>
<dbReference type="GO" id="GO:0009636">
    <property type="term" value="P:response to toxic substance"/>
    <property type="evidence" value="ECO:0007669"/>
    <property type="project" value="UniProtKB-ARBA"/>
</dbReference>
<feature type="transmembrane region" description="Helical" evidence="9">
    <location>
        <begin position="902"/>
        <end position="922"/>
    </location>
</feature>
<dbReference type="FunFam" id="1.20.1640.10:FF:000001">
    <property type="entry name" value="Efflux pump membrane transporter"/>
    <property type="match status" value="1"/>
</dbReference>
<dbReference type="Gene3D" id="3.30.70.1430">
    <property type="entry name" value="Multidrug efflux transporter AcrB pore domain"/>
    <property type="match status" value="2"/>
</dbReference>
<dbReference type="SUPFAM" id="SSF82693">
    <property type="entry name" value="Multidrug efflux transporter AcrB pore domain, PN1, PN2, PC1 and PC2 subdomains"/>
    <property type="match status" value="4"/>
</dbReference>
<dbReference type="NCBIfam" id="NF000282">
    <property type="entry name" value="RND_permease_1"/>
    <property type="match status" value="1"/>
</dbReference>
<feature type="transmembrane region" description="Helical" evidence="9">
    <location>
        <begin position="878"/>
        <end position="895"/>
    </location>
</feature>
<accession>A0A318SBX4</accession>